<accession>A0A0D7VX63</accession>
<evidence type="ECO:0000313" key="3">
    <source>
        <dbReference type="Proteomes" id="UP000032361"/>
    </source>
</evidence>
<keyword evidence="1" id="KW-0472">Membrane</keyword>
<feature type="transmembrane region" description="Helical" evidence="1">
    <location>
        <begin position="79"/>
        <end position="96"/>
    </location>
</feature>
<evidence type="ECO:0000313" key="2">
    <source>
        <dbReference type="EMBL" id="KJD31431.1"/>
    </source>
</evidence>
<proteinExistence type="predicted"/>
<dbReference type="OrthoDB" id="1143019at2"/>
<evidence type="ECO:0000256" key="1">
    <source>
        <dbReference type="SAM" id="Phobius"/>
    </source>
</evidence>
<reference evidence="2 3" key="1">
    <citation type="journal article" date="2015" name="Antonie Van Leeuwenhoek">
        <title>Tamlana nanhaiensis sp. nov., isolated from surface seawater collected from the South China Sea.</title>
        <authorList>
            <person name="Liu X."/>
            <person name="Lai Q."/>
            <person name="Du Y."/>
            <person name="Li G."/>
            <person name="Sun F."/>
            <person name="Shao Z."/>
        </authorList>
    </citation>
    <scope>NUCLEOTIDE SEQUENCE [LARGE SCALE GENOMIC DNA]</scope>
    <source>
        <strain evidence="2 3">FHC16</strain>
    </source>
</reference>
<keyword evidence="1" id="KW-1133">Transmembrane helix</keyword>
<dbReference type="PATRIC" id="fig|1382798.3.peg.1584"/>
<dbReference type="InterPro" id="IPR022134">
    <property type="entry name" value="DUF3667"/>
</dbReference>
<feature type="transmembrane region" description="Helical" evidence="1">
    <location>
        <begin position="133"/>
        <end position="151"/>
    </location>
</feature>
<feature type="transmembrane region" description="Helical" evidence="1">
    <location>
        <begin position="221"/>
        <end position="249"/>
    </location>
</feature>
<evidence type="ECO:0008006" key="4">
    <source>
        <dbReference type="Google" id="ProtNLM"/>
    </source>
</evidence>
<feature type="transmembrane region" description="Helical" evidence="1">
    <location>
        <begin position="190"/>
        <end position="209"/>
    </location>
</feature>
<name>A0A0D7VX63_9FLAO</name>
<keyword evidence="3" id="KW-1185">Reference proteome</keyword>
<dbReference type="Proteomes" id="UP000032361">
    <property type="component" value="Unassembled WGS sequence"/>
</dbReference>
<gene>
    <name evidence="2" type="ORF">PK35_15095</name>
</gene>
<sequence length="262" mass="29587">MTCKNCNNNLRTDYSFCPDCGAKVIRKRITVKSLIFDFFERYFNLDNTLLATLKDIIIKPQAVCGGYISGLRKKYLDPVSLLAISLTLSGIIMFLMKKVAWKYIDFGAIGYAQTSSGGAGTQKIMEATMEYSSFIYFFYIPIIACSSFVVFNKKQYNFPEHAVIATYSLTCFSIITTVYAFFALLISPQFYIDTAVLYIVIMIGFCLYVSYKNSGDTKKSLVWRIPVFLFLVFIGYIGISVLTLGLLFITGDLSVQDFIPKN</sequence>
<dbReference type="RefSeq" id="WP_044627404.1">
    <property type="nucleotide sequence ID" value="NZ_JTDV01000015.1"/>
</dbReference>
<dbReference type="Pfam" id="PF12412">
    <property type="entry name" value="DUF3667"/>
    <property type="match status" value="1"/>
</dbReference>
<feature type="transmembrane region" description="Helical" evidence="1">
    <location>
        <begin position="163"/>
        <end position="184"/>
    </location>
</feature>
<dbReference type="AlphaFoldDB" id="A0A0D7VX63"/>
<dbReference type="EMBL" id="JTDV01000015">
    <property type="protein sequence ID" value="KJD31431.1"/>
    <property type="molecule type" value="Genomic_DNA"/>
</dbReference>
<organism evidence="2 3">
    <name type="scientific">Neotamlana nanhaiensis</name>
    <dbReference type="NCBI Taxonomy" id="1382798"/>
    <lineage>
        <taxon>Bacteria</taxon>
        <taxon>Pseudomonadati</taxon>
        <taxon>Bacteroidota</taxon>
        <taxon>Flavobacteriia</taxon>
        <taxon>Flavobacteriales</taxon>
        <taxon>Flavobacteriaceae</taxon>
        <taxon>Neotamlana</taxon>
    </lineage>
</organism>
<protein>
    <recommendedName>
        <fullName evidence="4">DUF3667 domain-containing protein</fullName>
    </recommendedName>
</protein>
<comment type="caution">
    <text evidence="2">The sequence shown here is derived from an EMBL/GenBank/DDBJ whole genome shotgun (WGS) entry which is preliminary data.</text>
</comment>
<dbReference type="STRING" id="1382798.PK35_15095"/>
<keyword evidence="1" id="KW-0812">Transmembrane</keyword>